<dbReference type="RefSeq" id="WP_145849297.1">
    <property type="nucleotide sequence ID" value="NZ_CP042239.1"/>
</dbReference>
<dbReference type="OrthoDB" id="7428944at2"/>
<evidence type="ECO:0000313" key="3">
    <source>
        <dbReference type="EMBL" id="QDX27823.1"/>
    </source>
</evidence>
<sequence length="104" mass="11295">MKMVGVLCLGALLAAAAAPLHASPQERRSDQEAAREGRMQGRLLPLRVIEARVVPYMTKKGAQYLGFDFDSGTGIYTLKFLRNGNVIWVDVDGRTGQVMSRSGG</sequence>
<accession>A0A518RK58</accession>
<reference evidence="3 4" key="1">
    <citation type="submission" date="2019-07" db="EMBL/GenBank/DDBJ databases">
        <title>Sphingomonas alkalisoli sp. nov., isolated from rhizosphere soil of Suaedae salsa.</title>
        <authorList>
            <person name="Zhang H."/>
            <person name="Xu L."/>
            <person name="Zhang J.-X."/>
            <person name="Sun J.-Q."/>
        </authorList>
    </citation>
    <scope>NUCLEOTIDE SEQUENCE [LARGE SCALE GENOMIC DNA]</scope>
    <source>
        <strain evidence="3 4">XS-10</strain>
    </source>
</reference>
<keyword evidence="4" id="KW-1185">Reference proteome</keyword>
<evidence type="ECO:0000313" key="4">
    <source>
        <dbReference type="Proteomes" id="UP000318055"/>
    </source>
</evidence>
<dbReference type="EMBL" id="CP042239">
    <property type="protein sequence ID" value="QDX27823.1"/>
    <property type="molecule type" value="Genomic_DNA"/>
</dbReference>
<protein>
    <recommendedName>
        <fullName evidence="5">PepSY domain-containing protein</fullName>
    </recommendedName>
</protein>
<feature type="chain" id="PRO_5022239457" description="PepSY domain-containing protein" evidence="2">
    <location>
        <begin position="23"/>
        <end position="104"/>
    </location>
</feature>
<feature type="compositionally biased region" description="Basic and acidic residues" evidence="1">
    <location>
        <begin position="24"/>
        <end position="38"/>
    </location>
</feature>
<gene>
    <name evidence="3" type="ORF">FPZ54_18605</name>
</gene>
<dbReference type="AlphaFoldDB" id="A0A518RK58"/>
<evidence type="ECO:0008006" key="5">
    <source>
        <dbReference type="Google" id="ProtNLM"/>
    </source>
</evidence>
<evidence type="ECO:0000256" key="2">
    <source>
        <dbReference type="SAM" id="SignalP"/>
    </source>
</evidence>
<organism evidence="3 4">
    <name type="scientific">Sphingomonas suaedae</name>
    <dbReference type="NCBI Taxonomy" id="2599297"/>
    <lineage>
        <taxon>Bacteria</taxon>
        <taxon>Pseudomonadati</taxon>
        <taxon>Pseudomonadota</taxon>
        <taxon>Alphaproteobacteria</taxon>
        <taxon>Sphingomonadales</taxon>
        <taxon>Sphingomonadaceae</taxon>
        <taxon>Sphingomonas</taxon>
    </lineage>
</organism>
<dbReference type="Proteomes" id="UP000318055">
    <property type="component" value="Chromosome"/>
</dbReference>
<feature type="signal peptide" evidence="2">
    <location>
        <begin position="1"/>
        <end position="22"/>
    </location>
</feature>
<dbReference type="KEGG" id="ssua:FPZ54_18605"/>
<name>A0A518RK58_9SPHN</name>
<proteinExistence type="predicted"/>
<feature type="region of interest" description="Disordered" evidence="1">
    <location>
        <begin position="19"/>
        <end position="38"/>
    </location>
</feature>
<evidence type="ECO:0000256" key="1">
    <source>
        <dbReference type="SAM" id="MobiDB-lite"/>
    </source>
</evidence>
<keyword evidence="2" id="KW-0732">Signal</keyword>